<name>A0A2A9ND08_9AGAR</name>
<evidence type="ECO:0000313" key="1">
    <source>
        <dbReference type="EMBL" id="PFH46141.1"/>
    </source>
</evidence>
<gene>
    <name evidence="1" type="ORF">AMATHDRAFT_70465</name>
</gene>
<dbReference type="SUPFAM" id="SSF50370">
    <property type="entry name" value="Ricin B-like lectins"/>
    <property type="match status" value="1"/>
</dbReference>
<sequence length="282" mass="31525">MTCVTITQFFPKGLYQISSSLSPDCCLVQNGSLASKNDYDELQQWVVSPAQGGQQVYEIRNLVANEVLRLNTNTSTSQWTIDTQIGEFVIGIAGDPDERVVTLAANRTDSALWPISGRKEQRWIFTNITPGWMQTHNVIDKSRRYNIRNRATGRYWSYIGTGTDGYIVSDRNNHNENLCVTAYYQWSLSINPQDNGLIVATLHGSKPKGRMTMAAAMTGANSFYFLPVPGNQSWYFVASSLTNPPTVVTARDAEDTSKPASTVPLKLDDEYLMWQFLDVGAR</sequence>
<proteinExistence type="predicted"/>
<keyword evidence="2" id="KW-1185">Reference proteome</keyword>
<protein>
    <submittedName>
        <fullName evidence="1">Uncharacterized protein</fullName>
    </submittedName>
</protein>
<organism evidence="1 2">
    <name type="scientific">Amanita thiersii Skay4041</name>
    <dbReference type="NCBI Taxonomy" id="703135"/>
    <lineage>
        <taxon>Eukaryota</taxon>
        <taxon>Fungi</taxon>
        <taxon>Dikarya</taxon>
        <taxon>Basidiomycota</taxon>
        <taxon>Agaricomycotina</taxon>
        <taxon>Agaricomycetes</taxon>
        <taxon>Agaricomycetidae</taxon>
        <taxon>Agaricales</taxon>
        <taxon>Pluteineae</taxon>
        <taxon>Amanitaceae</taxon>
        <taxon>Amanita</taxon>
    </lineage>
</organism>
<dbReference type="InterPro" id="IPR035992">
    <property type="entry name" value="Ricin_B-like_lectins"/>
</dbReference>
<dbReference type="AlphaFoldDB" id="A0A2A9ND08"/>
<reference evidence="1 2" key="1">
    <citation type="submission" date="2014-02" db="EMBL/GenBank/DDBJ databases">
        <title>Transposable element dynamics among asymbiotic and ectomycorrhizal Amanita fungi.</title>
        <authorList>
            <consortium name="DOE Joint Genome Institute"/>
            <person name="Hess J."/>
            <person name="Skrede I."/>
            <person name="Wolfe B."/>
            <person name="LaButti K."/>
            <person name="Ohm R.A."/>
            <person name="Grigoriev I.V."/>
            <person name="Pringle A."/>
        </authorList>
    </citation>
    <scope>NUCLEOTIDE SEQUENCE [LARGE SCALE GENOMIC DNA]</scope>
    <source>
        <strain evidence="1 2">SKay4041</strain>
    </source>
</reference>
<evidence type="ECO:0000313" key="2">
    <source>
        <dbReference type="Proteomes" id="UP000242287"/>
    </source>
</evidence>
<dbReference type="Gene3D" id="2.80.10.50">
    <property type="match status" value="1"/>
</dbReference>
<dbReference type="EMBL" id="KZ302229">
    <property type="protein sequence ID" value="PFH46141.1"/>
    <property type="molecule type" value="Genomic_DNA"/>
</dbReference>
<accession>A0A2A9ND08</accession>
<dbReference type="Proteomes" id="UP000242287">
    <property type="component" value="Unassembled WGS sequence"/>
</dbReference>